<feature type="compositionally biased region" description="Basic and acidic residues" evidence="1">
    <location>
        <begin position="93"/>
        <end position="106"/>
    </location>
</feature>
<evidence type="ECO:0000313" key="2">
    <source>
        <dbReference type="EMBL" id="KAK8720535.1"/>
    </source>
</evidence>
<evidence type="ECO:0000256" key="1">
    <source>
        <dbReference type="SAM" id="MobiDB-lite"/>
    </source>
</evidence>
<feature type="compositionally biased region" description="Polar residues" evidence="1">
    <location>
        <begin position="79"/>
        <end position="88"/>
    </location>
</feature>
<dbReference type="AlphaFoldDB" id="A0AAW0VUR0"/>
<feature type="compositionally biased region" description="Basic and acidic residues" evidence="1">
    <location>
        <begin position="15"/>
        <end position="25"/>
    </location>
</feature>
<organism evidence="2 3">
    <name type="scientific">Cherax quadricarinatus</name>
    <name type="common">Australian red claw crayfish</name>
    <dbReference type="NCBI Taxonomy" id="27406"/>
    <lineage>
        <taxon>Eukaryota</taxon>
        <taxon>Metazoa</taxon>
        <taxon>Ecdysozoa</taxon>
        <taxon>Arthropoda</taxon>
        <taxon>Crustacea</taxon>
        <taxon>Multicrustacea</taxon>
        <taxon>Malacostraca</taxon>
        <taxon>Eumalacostraca</taxon>
        <taxon>Eucarida</taxon>
        <taxon>Decapoda</taxon>
        <taxon>Pleocyemata</taxon>
        <taxon>Astacidea</taxon>
        <taxon>Parastacoidea</taxon>
        <taxon>Parastacidae</taxon>
        <taxon>Cherax</taxon>
    </lineage>
</organism>
<reference evidence="2 3" key="1">
    <citation type="journal article" date="2024" name="BMC Genomics">
        <title>Genome assembly of redclaw crayfish (Cherax quadricarinatus) provides insights into its immune adaptation and hypoxia tolerance.</title>
        <authorList>
            <person name="Liu Z."/>
            <person name="Zheng J."/>
            <person name="Li H."/>
            <person name="Fang K."/>
            <person name="Wang S."/>
            <person name="He J."/>
            <person name="Zhou D."/>
            <person name="Weng S."/>
            <person name="Chi M."/>
            <person name="Gu Z."/>
            <person name="He J."/>
            <person name="Li F."/>
            <person name="Wang M."/>
        </authorList>
    </citation>
    <scope>NUCLEOTIDE SEQUENCE [LARGE SCALE GENOMIC DNA]</scope>
    <source>
        <strain evidence="2">ZL_2023a</strain>
    </source>
</reference>
<dbReference type="EMBL" id="JARKIK010000347">
    <property type="protein sequence ID" value="KAK8720535.1"/>
    <property type="molecule type" value="Genomic_DNA"/>
</dbReference>
<sequence length="106" mass="11665">MEGKIPLLWNPIETVEPRKEPKDSLDSCTDSSSPNNNNGSRSSKSAHSRDGQSGSDSSVMVVSAGDQITYSWHKVNVYSTPDAGTSSGIFRRRQQETAREKHILKD</sequence>
<accession>A0AAW0VUR0</accession>
<comment type="caution">
    <text evidence="2">The sequence shown here is derived from an EMBL/GenBank/DDBJ whole genome shotgun (WGS) entry which is preliminary data.</text>
</comment>
<feature type="compositionally biased region" description="Low complexity" evidence="1">
    <location>
        <begin position="31"/>
        <end position="45"/>
    </location>
</feature>
<feature type="non-terminal residue" evidence="2">
    <location>
        <position position="106"/>
    </location>
</feature>
<proteinExistence type="predicted"/>
<feature type="region of interest" description="Disordered" evidence="1">
    <location>
        <begin position="79"/>
        <end position="106"/>
    </location>
</feature>
<keyword evidence="3" id="KW-1185">Reference proteome</keyword>
<dbReference type="Proteomes" id="UP001445076">
    <property type="component" value="Unassembled WGS sequence"/>
</dbReference>
<feature type="compositionally biased region" description="Polar residues" evidence="1">
    <location>
        <begin position="51"/>
        <end position="60"/>
    </location>
</feature>
<evidence type="ECO:0000313" key="3">
    <source>
        <dbReference type="Proteomes" id="UP001445076"/>
    </source>
</evidence>
<feature type="region of interest" description="Disordered" evidence="1">
    <location>
        <begin position="1"/>
        <end position="60"/>
    </location>
</feature>
<gene>
    <name evidence="2" type="ORF">OTU49_013262</name>
</gene>
<name>A0AAW0VUR0_CHEQU</name>
<protein>
    <submittedName>
        <fullName evidence="2">Uncharacterized protein</fullName>
    </submittedName>
</protein>